<dbReference type="Proteomes" id="UP000055048">
    <property type="component" value="Unassembled WGS sequence"/>
</dbReference>
<sequence length="188" mass="20912">MDGWMDGCKPGRWLFVVAIVVALVIVTGEAANDEREERAYYARAPGRERCHFTRAGFAGAKLGRLSTRPIIIENGVPDILCNSAPINRLSNNNNNDNGQPYSANYSIYAALKPPRIGRWWCFLLMGVSRLTTGKTGLGEFDWISTNPVLNQQRNVQSIDRQSSATISSTLRSGHFHARLYYSSNSILC</sequence>
<gene>
    <name evidence="2" type="ORF">T05_2205</name>
</gene>
<reference evidence="2 3" key="1">
    <citation type="submission" date="2015-01" db="EMBL/GenBank/DDBJ databases">
        <title>Evolution of Trichinella species and genotypes.</title>
        <authorList>
            <person name="Korhonen P.K."/>
            <person name="Edoardo P."/>
            <person name="Giuseppe L.R."/>
            <person name="Gasser R.B."/>
        </authorList>
    </citation>
    <scope>NUCLEOTIDE SEQUENCE [LARGE SCALE GENOMIC DNA]</scope>
    <source>
        <strain evidence="2">ISS417</strain>
    </source>
</reference>
<dbReference type="AlphaFoldDB" id="A0A0V0UIE9"/>
<evidence type="ECO:0000256" key="1">
    <source>
        <dbReference type="SAM" id="SignalP"/>
    </source>
</evidence>
<name>A0A0V0UIE9_9BILA</name>
<feature type="signal peptide" evidence="1">
    <location>
        <begin position="1"/>
        <end position="30"/>
    </location>
</feature>
<dbReference type="EMBL" id="JYDJ01000001">
    <property type="protein sequence ID" value="KRX51212.1"/>
    <property type="molecule type" value="Genomic_DNA"/>
</dbReference>
<evidence type="ECO:0000313" key="2">
    <source>
        <dbReference type="EMBL" id="KRX51212.1"/>
    </source>
</evidence>
<proteinExistence type="predicted"/>
<comment type="caution">
    <text evidence="2">The sequence shown here is derived from an EMBL/GenBank/DDBJ whole genome shotgun (WGS) entry which is preliminary data.</text>
</comment>
<evidence type="ECO:0000313" key="3">
    <source>
        <dbReference type="Proteomes" id="UP000055048"/>
    </source>
</evidence>
<organism evidence="2 3">
    <name type="scientific">Trichinella murrelli</name>
    <dbReference type="NCBI Taxonomy" id="144512"/>
    <lineage>
        <taxon>Eukaryota</taxon>
        <taxon>Metazoa</taxon>
        <taxon>Ecdysozoa</taxon>
        <taxon>Nematoda</taxon>
        <taxon>Enoplea</taxon>
        <taxon>Dorylaimia</taxon>
        <taxon>Trichinellida</taxon>
        <taxon>Trichinellidae</taxon>
        <taxon>Trichinella</taxon>
    </lineage>
</organism>
<keyword evidence="1" id="KW-0732">Signal</keyword>
<accession>A0A0V0UIE9</accession>
<dbReference type="OrthoDB" id="10318443at2759"/>
<protein>
    <submittedName>
        <fullName evidence="2">Uncharacterized protein</fullName>
    </submittedName>
</protein>
<keyword evidence="3" id="KW-1185">Reference proteome</keyword>
<feature type="chain" id="PRO_5006870067" evidence="1">
    <location>
        <begin position="31"/>
        <end position="188"/>
    </location>
</feature>